<dbReference type="AlphaFoldDB" id="A0A0D9NI70"/>
<dbReference type="Proteomes" id="UP000054544">
    <property type="component" value="Unassembled WGS sequence"/>
</dbReference>
<dbReference type="Gene3D" id="3.40.630.10">
    <property type="entry name" value="Zn peptidases"/>
    <property type="match status" value="1"/>
</dbReference>
<accession>A0A0D9NI70</accession>
<evidence type="ECO:0000259" key="2">
    <source>
        <dbReference type="Pfam" id="PF07687"/>
    </source>
</evidence>
<evidence type="ECO:0000256" key="1">
    <source>
        <dbReference type="ARBA" id="ARBA00006247"/>
    </source>
</evidence>
<dbReference type="Pfam" id="PF01546">
    <property type="entry name" value="Peptidase_M20"/>
    <property type="match status" value="1"/>
</dbReference>
<dbReference type="InterPro" id="IPR017439">
    <property type="entry name" value="Amidohydrolase"/>
</dbReference>
<name>A0A0D9NI70_METAN</name>
<dbReference type="FunFam" id="3.30.70.360:FF:000004">
    <property type="entry name" value="Peptidase M20 domain-containing protein 2"/>
    <property type="match status" value="1"/>
</dbReference>
<dbReference type="InterPro" id="IPR036264">
    <property type="entry name" value="Bact_exopeptidase_dim_dom"/>
</dbReference>
<dbReference type="EMBL" id="KE384794">
    <property type="protein sequence ID" value="KJK73601.1"/>
    <property type="molecule type" value="Genomic_DNA"/>
</dbReference>
<dbReference type="PANTHER" id="PTHR30575:SF0">
    <property type="entry name" value="XAA-ARG DIPEPTIDASE"/>
    <property type="match status" value="1"/>
</dbReference>
<dbReference type="GO" id="GO:0016805">
    <property type="term" value="F:dipeptidase activity"/>
    <property type="evidence" value="ECO:0007669"/>
    <property type="project" value="TreeGrafter"/>
</dbReference>
<feature type="domain" description="Peptidase M20 dimerisation" evidence="2">
    <location>
        <begin position="216"/>
        <end position="307"/>
    </location>
</feature>
<dbReference type="PANTHER" id="PTHR30575">
    <property type="entry name" value="PEPTIDASE M20"/>
    <property type="match status" value="1"/>
</dbReference>
<dbReference type="SUPFAM" id="SSF55031">
    <property type="entry name" value="Bacterial exopeptidase dimerisation domain"/>
    <property type="match status" value="1"/>
</dbReference>
<dbReference type="InterPro" id="IPR052030">
    <property type="entry name" value="Peptidase_M20/M20A_hydrolases"/>
</dbReference>
<proteinExistence type="inferred from homology"/>
<dbReference type="Gene3D" id="3.30.70.360">
    <property type="match status" value="1"/>
</dbReference>
<dbReference type="InterPro" id="IPR002933">
    <property type="entry name" value="Peptidase_M20"/>
</dbReference>
<dbReference type="Pfam" id="PF07687">
    <property type="entry name" value="M20_dimer"/>
    <property type="match status" value="1"/>
</dbReference>
<dbReference type="InterPro" id="IPR011650">
    <property type="entry name" value="Peptidase_M20_dimer"/>
</dbReference>
<protein>
    <recommendedName>
        <fullName evidence="2">Peptidase M20 dimerisation domain-containing protein</fullName>
    </recommendedName>
</protein>
<dbReference type="SUPFAM" id="SSF53187">
    <property type="entry name" value="Zn-dependent exopeptidases"/>
    <property type="match status" value="1"/>
</dbReference>
<organism evidence="3 4">
    <name type="scientific">Metarhizium anisopliae BRIP 53293</name>
    <dbReference type="NCBI Taxonomy" id="1291518"/>
    <lineage>
        <taxon>Eukaryota</taxon>
        <taxon>Fungi</taxon>
        <taxon>Dikarya</taxon>
        <taxon>Ascomycota</taxon>
        <taxon>Pezizomycotina</taxon>
        <taxon>Sordariomycetes</taxon>
        <taxon>Hypocreomycetidae</taxon>
        <taxon>Hypocreales</taxon>
        <taxon>Clavicipitaceae</taxon>
        <taxon>Metarhizium</taxon>
    </lineage>
</organism>
<gene>
    <name evidence="3" type="ORF">H634G_11136</name>
</gene>
<evidence type="ECO:0000313" key="3">
    <source>
        <dbReference type="EMBL" id="KJK73601.1"/>
    </source>
</evidence>
<keyword evidence="4" id="KW-1185">Reference proteome</keyword>
<comment type="similarity">
    <text evidence="1">Belongs to the peptidase M20A family.</text>
</comment>
<dbReference type="NCBIfam" id="TIGR01891">
    <property type="entry name" value="amidohydrolases"/>
    <property type="match status" value="1"/>
</dbReference>
<sequence length="500" mass="53861">MDSNSRQISDETIVQTIEKSITNHREAVKKINDEIFKNPELAWEEITAHNAICDYFSSLGPDYKVHRHAYGIETSFLIEATQELSKVDTTSLTPSSTSSHVNPRTIVYNAEYDALPNMNVVQGTDPPEYIPAHACGHNLIASASIAAFIACWEVLKSTHSPGTVKLLGTPAEENGGGKIKLLEAGAYANVNACVMVHPGPLASDETLKAVAFTRSLASQRLTADFKGLASHAGGAPWHGKNALDALVTSYVAISTLRQQLRPDLRVAGVVKEGGTASNVIPDHTVAEYSIRATSRTDLEDLCDKVTRCFVSGGQAADCDTNVDARAAYWETSSNPELCCGFTKRMNEFGVKTVYELPEITDNPGNVSHYCPAMQAAFFIESDGAVNHTPEFAKAAGTDDAFMRAIDCAKGLAAVGFDVLTDDKRANETQAIYVSDILAKAAAVAQTYGKTVPSQEQVNALIASPPHPIQRLLKTPGFSRHQVIAALMAVDAYLDKKRGLF</sequence>
<evidence type="ECO:0000313" key="4">
    <source>
        <dbReference type="Proteomes" id="UP000054544"/>
    </source>
</evidence>
<reference evidence="4" key="1">
    <citation type="journal article" date="2014" name="BMC Genomics">
        <title>The genome sequence of the biocontrol fungus Metarhizium anisopliae and comparative genomics of Metarhizium species.</title>
        <authorList>
            <person name="Pattemore J.A."/>
            <person name="Hane J.K."/>
            <person name="Williams A.H."/>
            <person name="Wilson B.A."/>
            <person name="Stodart B.J."/>
            <person name="Ash G.J."/>
        </authorList>
    </citation>
    <scope>NUCLEOTIDE SEQUENCE [LARGE SCALE GENOMIC DNA]</scope>
    <source>
        <strain evidence="4">BRIP 53293</strain>
    </source>
</reference>